<dbReference type="EC" id="2.4.-.-" evidence="4"/>
<evidence type="ECO:0000259" key="3">
    <source>
        <dbReference type="Pfam" id="PF13439"/>
    </source>
</evidence>
<dbReference type="InterPro" id="IPR028098">
    <property type="entry name" value="Glyco_trans_4-like_N"/>
</dbReference>
<reference evidence="4 5" key="1">
    <citation type="journal article" date="2021" name="ISME Commun">
        <title>Automated analysis of genomic sequences facilitates high-throughput and comprehensive description of bacteria.</title>
        <authorList>
            <person name="Hitch T.C.A."/>
        </authorList>
    </citation>
    <scope>NUCLEOTIDE SEQUENCE [LARGE SCALE GENOMIC DNA]</scope>
    <source>
        <strain evidence="4 5">Sanger_04</strain>
    </source>
</reference>
<dbReference type="Pfam" id="PF13439">
    <property type="entry name" value="Glyco_transf_4"/>
    <property type="match status" value="1"/>
</dbReference>
<dbReference type="PANTHER" id="PTHR46401">
    <property type="entry name" value="GLYCOSYLTRANSFERASE WBBK-RELATED"/>
    <property type="match status" value="1"/>
</dbReference>
<sequence length="404" mass="46163">MKVLAINSVPYGSTAKIMIGIGKCCEKTQSDIHYYTATGFSTHSLKEMPSNNIIIGGAFSKLLHISLSKLTGYNGCYSILSTYLFLKKVDKIKPDCIHLHNVHGWYINIPMLFNYIKKKSIPVIWTLHDSWAFTGQCPYFTMVGCDKWKEGCFRCIQYNKCYPSSLIDNTKKMWTKKRKWFNGVKKMTIVTPSAWLLTMVKESFLKEYPITVINNGIDLSKFKPTDSLIREKLHIEPNQKMILGVALDWTVYKGIDVFEKLSRKLENNYYKIILVGCNDEAAKKLPSNIHVVKRTESQEELAALYSAADVFVNPTREEVLGLTNIEALACGTPVVSFNTGGCSETFDSYTGIAVERDNVNELIKAIENICKREHIKKKCVERATHFNEIEKYQDYVKLYNSLER</sequence>
<dbReference type="Pfam" id="PF00534">
    <property type="entry name" value="Glycos_transf_1"/>
    <property type="match status" value="1"/>
</dbReference>
<evidence type="ECO:0000313" key="5">
    <source>
        <dbReference type="Proteomes" id="UP001652461"/>
    </source>
</evidence>
<keyword evidence="4" id="KW-0328">Glycosyltransferase</keyword>
<dbReference type="Gene3D" id="3.40.50.2000">
    <property type="entry name" value="Glycogen Phosphorylase B"/>
    <property type="match status" value="2"/>
</dbReference>
<dbReference type="RefSeq" id="WP_158361912.1">
    <property type="nucleotide sequence ID" value="NZ_JAOQKC010000003.1"/>
</dbReference>
<comment type="caution">
    <text evidence="4">The sequence shown here is derived from an EMBL/GenBank/DDBJ whole genome shotgun (WGS) entry which is preliminary data.</text>
</comment>
<feature type="domain" description="Glycosyl transferase family 1" evidence="2">
    <location>
        <begin position="230"/>
        <end position="384"/>
    </location>
</feature>
<evidence type="ECO:0000259" key="2">
    <source>
        <dbReference type="Pfam" id="PF00534"/>
    </source>
</evidence>
<dbReference type="GO" id="GO:0016757">
    <property type="term" value="F:glycosyltransferase activity"/>
    <property type="evidence" value="ECO:0007669"/>
    <property type="project" value="UniProtKB-KW"/>
</dbReference>
<dbReference type="EMBL" id="JAOQKC010000003">
    <property type="protein sequence ID" value="MCU6695830.1"/>
    <property type="molecule type" value="Genomic_DNA"/>
</dbReference>
<keyword evidence="1 4" id="KW-0808">Transferase</keyword>
<dbReference type="InterPro" id="IPR001296">
    <property type="entry name" value="Glyco_trans_1"/>
</dbReference>
<feature type="domain" description="Glycosyltransferase subfamily 4-like N-terminal" evidence="3">
    <location>
        <begin position="80"/>
        <end position="220"/>
    </location>
</feature>
<keyword evidence="5" id="KW-1185">Reference proteome</keyword>
<name>A0ABT2RUX6_9FIRM</name>
<accession>A0ABT2RUX6</accession>
<protein>
    <submittedName>
        <fullName evidence="4">Glycosyltransferase</fullName>
        <ecNumber evidence="4">2.4.-.-</ecNumber>
    </submittedName>
</protein>
<dbReference type="SUPFAM" id="SSF53756">
    <property type="entry name" value="UDP-Glycosyltransferase/glycogen phosphorylase"/>
    <property type="match status" value="1"/>
</dbReference>
<dbReference type="Proteomes" id="UP001652461">
    <property type="component" value="Unassembled WGS sequence"/>
</dbReference>
<gene>
    <name evidence="4" type="ORF">OCV63_02830</name>
</gene>
<evidence type="ECO:0000256" key="1">
    <source>
        <dbReference type="ARBA" id="ARBA00022679"/>
    </source>
</evidence>
<dbReference type="PANTHER" id="PTHR46401:SF2">
    <property type="entry name" value="GLYCOSYLTRANSFERASE WBBK-RELATED"/>
    <property type="match status" value="1"/>
</dbReference>
<evidence type="ECO:0000313" key="4">
    <source>
        <dbReference type="EMBL" id="MCU6695830.1"/>
    </source>
</evidence>
<organism evidence="4 5">
    <name type="scientific">Laedolimicola ammoniilytica</name>
    <dbReference type="NCBI Taxonomy" id="2981771"/>
    <lineage>
        <taxon>Bacteria</taxon>
        <taxon>Bacillati</taxon>
        <taxon>Bacillota</taxon>
        <taxon>Clostridia</taxon>
        <taxon>Lachnospirales</taxon>
        <taxon>Lachnospiraceae</taxon>
        <taxon>Laedolimicola</taxon>
    </lineage>
</organism>
<proteinExistence type="predicted"/>